<dbReference type="Proteomes" id="UP001165960">
    <property type="component" value="Unassembled WGS sequence"/>
</dbReference>
<sequence>MGKLESFSQVLGYPVSCCEWLDDGRVIVGGGGGCSKSGVKNSLILYQVSWEKTSLVELGRAALTAGEDSPTSMSISRQLNTIACGINGTPESIKKGTNQSLRLFQIDNNEITLKESRRIIQGTNANDYQRVTRFDSEGKVLLVAAAEGQVSALNYPDLKPCFGSKKCENEDIHGGDISTDSKILATASDKAVHFFDSCTGELMHTINQPRGLGKRLCYFRSVLFGRQQNDEHVYAAINAVDRKNGYLAKFNLEDFSLVFTRSVAPSAILCFNTSESGHLLAVGCSDLSIRICCPRTLRVLARLPSAHSFPVTHLAFSPDGKFLLSGSADGTCRVIKIPEKFDDLRWVAILILVLFFLLVGVAVYLSNQAKLPLETLLPPTSSDAAPVEDEL</sequence>
<reference evidence="1" key="1">
    <citation type="submission" date="2022-04" db="EMBL/GenBank/DDBJ databases">
        <title>Genome of the entomopathogenic fungus Entomophthora muscae.</title>
        <authorList>
            <person name="Elya C."/>
            <person name="Lovett B.R."/>
            <person name="Lee E."/>
            <person name="Macias A.M."/>
            <person name="Hajek A.E."/>
            <person name="De Bivort B.L."/>
            <person name="Kasson M.T."/>
            <person name="De Fine Licht H.H."/>
            <person name="Stajich J.E."/>
        </authorList>
    </citation>
    <scope>NUCLEOTIDE SEQUENCE</scope>
    <source>
        <strain evidence="1">Berkeley</strain>
    </source>
</reference>
<name>A0ACC2T1H3_9FUNG</name>
<proteinExistence type="predicted"/>
<accession>A0ACC2T1H3</accession>
<dbReference type="EMBL" id="QTSX02003741">
    <property type="protein sequence ID" value="KAJ9068384.1"/>
    <property type="molecule type" value="Genomic_DNA"/>
</dbReference>
<comment type="caution">
    <text evidence="1">The sequence shown here is derived from an EMBL/GenBank/DDBJ whole genome shotgun (WGS) entry which is preliminary data.</text>
</comment>
<keyword evidence="2" id="KW-1185">Reference proteome</keyword>
<evidence type="ECO:0000313" key="2">
    <source>
        <dbReference type="Proteomes" id="UP001165960"/>
    </source>
</evidence>
<organism evidence="1 2">
    <name type="scientific">Entomophthora muscae</name>
    <dbReference type="NCBI Taxonomy" id="34485"/>
    <lineage>
        <taxon>Eukaryota</taxon>
        <taxon>Fungi</taxon>
        <taxon>Fungi incertae sedis</taxon>
        <taxon>Zoopagomycota</taxon>
        <taxon>Entomophthoromycotina</taxon>
        <taxon>Entomophthoromycetes</taxon>
        <taxon>Entomophthorales</taxon>
        <taxon>Entomophthoraceae</taxon>
        <taxon>Entomophthora</taxon>
    </lineage>
</organism>
<evidence type="ECO:0000313" key="1">
    <source>
        <dbReference type="EMBL" id="KAJ9068384.1"/>
    </source>
</evidence>
<protein>
    <submittedName>
        <fullName evidence="1">Uncharacterized protein</fullName>
    </submittedName>
</protein>
<gene>
    <name evidence="1" type="ORF">DSO57_1029192</name>
</gene>